<evidence type="ECO:0008006" key="3">
    <source>
        <dbReference type="Google" id="ProtNLM"/>
    </source>
</evidence>
<accession>A0A4Y8RFH2</accession>
<sequence>MALEDSVTALTSQAGLLLDLPQQIANTANAKMTALHGTYADLISKLTSTWYVDQANGNDENAGTQASPFATIAKALAVAPSAGRTTVRLLGPYEVRQLTNVDRPLRIESEGSHLYPLTFLADGTFSSDNSVRYTHGFRIGSQPLVFNQVDFQLPAVGTQGARSIGSAAHVIRVNPSVEAGLVSVAIINSQIYRPASPLGRLISHTGRPLILATSGNTLGGAAMEGYWSDRQTNTAGVAPSSLPWLLTGDNVTTI</sequence>
<comment type="caution">
    <text evidence="1">The sequence shown here is derived from an EMBL/GenBank/DDBJ whole genome shotgun (WGS) entry which is preliminary data.</text>
</comment>
<evidence type="ECO:0000313" key="1">
    <source>
        <dbReference type="EMBL" id="TFF20824.1"/>
    </source>
</evidence>
<dbReference type="InterPro" id="IPR011050">
    <property type="entry name" value="Pectin_lyase_fold/virulence"/>
</dbReference>
<dbReference type="InterPro" id="IPR012334">
    <property type="entry name" value="Pectin_lyas_fold"/>
</dbReference>
<dbReference type="RefSeq" id="WP_134763299.1">
    <property type="nucleotide sequence ID" value="NZ_SOZD01000005.1"/>
</dbReference>
<dbReference type="AlphaFoldDB" id="A0A4Y8RFH2"/>
<dbReference type="OrthoDB" id="9762467at2"/>
<reference evidence="1 2" key="1">
    <citation type="submission" date="2019-03" db="EMBL/GenBank/DDBJ databases">
        <title>Jiella endophytica sp. nov., a novel endophytic bacterium isolated from root of Ficus microcarpa Linn. f.</title>
        <authorList>
            <person name="Tuo L."/>
        </authorList>
    </citation>
    <scope>NUCLEOTIDE SEQUENCE [LARGE SCALE GENOMIC DNA]</scope>
    <source>
        <strain evidence="1 2">CBS5Q-3</strain>
    </source>
</reference>
<keyword evidence="2" id="KW-1185">Reference proteome</keyword>
<proteinExistence type="predicted"/>
<dbReference type="SUPFAM" id="SSF51126">
    <property type="entry name" value="Pectin lyase-like"/>
    <property type="match status" value="1"/>
</dbReference>
<evidence type="ECO:0000313" key="2">
    <source>
        <dbReference type="Proteomes" id="UP000298179"/>
    </source>
</evidence>
<dbReference type="Proteomes" id="UP000298179">
    <property type="component" value="Unassembled WGS sequence"/>
</dbReference>
<protein>
    <recommendedName>
        <fullName evidence="3">DUF1565 domain-containing protein</fullName>
    </recommendedName>
</protein>
<name>A0A4Y8RFH2_9HYPH</name>
<gene>
    <name evidence="1" type="ORF">E3C22_18220</name>
</gene>
<dbReference type="Gene3D" id="2.160.20.10">
    <property type="entry name" value="Single-stranded right-handed beta-helix, Pectin lyase-like"/>
    <property type="match status" value="1"/>
</dbReference>
<organism evidence="1 2">
    <name type="scientific">Jiella endophytica</name>
    <dbReference type="NCBI Taxonomy" id="2558362"/>
    <lineage>
        <taxon>Bacteria</taxon>
        <taxon>Pseudomonadati</taxon>
        <taxon>Pseudomonadota</taxon>
        <taxon>Alphaproteobacteria</taxon>
        <taxon>Hyphomicrobiales</taxon>
        <taxon>Aurantimonadaceae</taxon>
        <taxon>Jiella</taxon>
    </lineage>
</organism>
<dbReference type="EMBL" id="SOZD01000005">
    <property type="protein sequence ID" value="TFF20824.1"/>
    <property type="molecule type" value="Genomic_DNA"/>
</dbReference>